<organism evidence="5 6">
    <name type="scientific">Faecalicatena orotica</name>
    <dbReference type="NCBI Taxonomy" id="1544"/>
    <lineage>
        <taxon>Bacteria</taxon>
        <taxon>Bacillati</taxon>
        <taxon>Bacillota</taxon>
        <taxon>Clostridia</taxon>
        <taxon>Lachnospirales</taxon>
        <taxon>Lachnospiraceae</taxon>
        <taxon>Faecalicatena</taxon>
    </lineage>
</organism>
<dbReference type="InterPro" id="IPR000524">
    <property type="entry name" value="Tscrpt_reg_HTH_GntR"/>
</dbReference>
<comment type="caution">
    <text evidence="5">The sequence shown here is derived from an EMBL/GenBank/DDBJ whole genome shotgun (WGS) entry which is preliminary data.</text>
</comment>
<evidence type="ECO:0000256" key="2">
    <source>
        <dbReference type="ARBA" id="ARBA00023125"/>
    </source>
</evidence>
<dbReference type="AlphaFoldDB" id="A0A2Y9BGC6"/>
<dbReference type="InterPro" id="IPR011663">
    <property type="entry name" value="UTRA"/>
</dbReference>
<dbReference type="Pfam" id="PF07702">
    <property type="entry name" value="UTRA"/>
    <property type="match status" value="1"/>
</dbReference>
<dbReference type="InterPro" id="IPR028978">
    <property type="entry name" value="Chorismate_lyase_/UTRA_dom_sf"/>
</dbReference>
<dbReference type="SMART" id="SM00866">
    <property type="entry name" value="UTRA"/>
    <property type="match status" value="1"/>
</dbReference>
<dbReference type="PANTHER" id="PTHR44846:SF1">
    <property type="entry name" value="MANNOSYL-D-GLYCERATE TRANSPORT_METABOLISM SYSTEM REPRESSOR MNGR-RELATED"/>
    <property type="match status" value="1"/>
</dbReference>
<feature type="domain" description="HTH gntR-type" evidence="4">
    <location>
        <begin position="13"/>
        <end position="81"/>
    </location>
</feature>
<dbReference type="InterPro" id="IPR050679">
    <property type="entry name" value="Bact_HTH_transcr_reg"/>
</dbReference>
<dbReference type="CDD" id="cd07377">
    <property type="entry name" value="WHTH_GntR"/>
    <property type="match status" value="1"/>
</dbReference>
<dbReference type="Pfam" id="PF00392">
    <property type="entry name" value="GntR"/>
    <property type="match status" value="1"/>
</dbReference>
<dbReference type="RefSeq" id="WP_109731972.1">
    <property type="nucleotide sequence ID" value="NZ_BAAACK010000009.1"/>
</dbReference>
<proteinExistence type="predicted"/>
<dbReference type="Proteomes" id="UP000245845">
    <property type="component" value="Unassembled WGS sequence"/>
</dbReference>
<keyword evidence="3" id="KW-0804">Transcription</keyword>
<dbReference type="Gene3D" id="3.40.1410.10">
    <property type="entry name" value="Chorismate lyase-like"/>
    <property type="match status" value="1"/>
</dbReference>
<dbReference type="GO" id="GO:0003700">
    <property type="term" value="F:DNA-binding transcription factor activity"/>
    <property type="evidence" value="ECO:0007669"/>
    <property type="project" value="InterPro"/>
</dbReference>
<dbReference type="FunFam" id="1.10.10.10:FF:000079">
    <property type="entry name" value="GntR family transcriptional regulator"/>
    <property type="match status" value="1"/>
</dbReference>
<gene>
    <name evidence="5" type="ORF">A8806_10932</name>
</gene>
<dbReference type="PANTHER" id="PTHR44846">
    <property type="entry name" value="MANNOSYL-D-GLYCERATE TRANSPORT/METABOLISM SYSTEM REPRESSOR MNGR-RELATED"/>
    <property type="match status" value="1"/>
</dbReference>
<dbReference type="OrthoDB" id="1648691at2"/>
<sequence>MAGGNVIRKDIPVALYYQLKEEIRRKILANEWAEGSRIPSEAEIAKMFDVSNITVRKAIDELQNEKYLVKKRGRGTFVLNRSIGQKLHKFYSFSEELTTMGIKETAKLIVFQEIIPEAFIREPLQIGAEEKVFWIKRIRYMDNKVYAIEHSYIPVKFVPELTGELVDKNGLYKTLRMFHVFPERAIETFSAVNISREDARDMNVMVNDAAINLTRVTYSGADIIEYCQSIVNGEVFHYTVELK</sequence>
<dbReference type="EMBL" id="QGDL01000009">
    <property type="protein sequence ID" value="PWJ28155.1"/>
    <property type="molecule type" value="Genomic_DNA"/>
</dbReference>
<dbReference type="InterPro" id="IPR036390">
    <property type="entry name" value="WH_DNA-bd_sf"/>
</dbReference>
<evidence type="ECO:0000256" key="3">
    <source>
        <dbReference type="ARBA" id="ARBA00023163"/>
    </source>
</evidence>
<dbReference type="PRINTS" id="PR00035">
    <property type="entry name" value="HTHGNTR"/>
</dbReference>
<reference evidence="5 6" key="1">
    <citation type="submission" date="2018-05" db="EMBL/GenBank/DDBJ databases">
        <title>The Hungate 1000. A catalogue of reference genomes from the rumen microbiome.</title>
        <authorList>
            <person name="Kelly W."/>
        </authorList>
    </citation>
    <scope>NUCLEOTIDE SEQUENCE [LARGE SCALE GENOMIC DNA]</scope>
    <source>
        <strain evidence="5 6">NLAE-zl-C242</strain>
    </source>
</reference>
<evidence type="ECO:0000259" key="4">
    <source>
        <dbReference type="PROSITE" id="PS50949"/>
    </source>
</evidence>
<keyword evidence="1" id="KW-0805">Transcription regulation</keyword>
<dbReference type="InterPro" id="IPR036388">
    <property type="entry name" value="WH-like_DNA-bd_sf"/>
</dbReference>
<dbReference type="SUPFAM" id="SSF64288">
    <property type="entry name" value="Chorismate lyase-like"/>
    <property type="match status" value="1"/>
</dbReference>
<dbReference type="SMART" id="SM00345">
    <property type="entry name" value="HTH_GNTR"/>
    <property type="match status" value="1"/>
</dbReference>
<evidence type="ECO:0000313" key="6">
    <source>
        <dbReference type="Proteomes" id="UP000245845"/>
    </source>
</evidence>
<evidence type="ECO:0000256" key="1">
    <source>
        <dbReference type="ARBA" id="ARBA00023015"/>
    </source>
</evidence>
<protein>
    <submittedName>
        <fullName evidence="5">GntR family transcriptional regulator</fullName>
    </submittedName>
</protein>
<dbReference type="PROSITE" id="PS50949">
    <property type="entry name" value="HTH_GNTR"/>
    <property type="match status" value="1"/>
</dbReference>
<accession>A0A2Y9BGC6</accession>
<keyword evidence="2" id="KW-0238">DNA-binding</keyword>
<dbReference type="GO" id="GO:0003677">
    <property type="term" value="F:DNA binding"/>
    <property type="evidence" value="ECO:0007669"/>
    <property type="project" value="UniProtKB-KW"/>
</dbReference>
<dbReference type="SUPFAM" id="SSF46785">
    <property type="entry name" value="Winged helix' DNA-binding domain"/>
    <property type="match status" value="1"/>
</dbReference>
<dbReference type="GO" id="GO:0045892">
    <property type="term" value="P:negative regulation of DNA-templated transcription"/>
    <property type="evidence" value="ECO:0007669"/>
    <property type="project" value="TreeGrafter"/>
</dbReference>
<evidence type="ECO:0000313" key="5">
    <source>
        <dbReference type="EMBL" id="PWJ28155.1"/>
    </source>
</evidence>
<name>A0A2Y9BGC6_9FIRM</name>
<dbReference type="Gene3D" id="1.10.10.10">
    <property type="entry name" value="Winged helix-like DNA-binding domain superfamily/Winged helix DNA-binding domain"/>
    <property type="match status" value="1"/>
</dbReference>
<keyword evidence="6" id="KW-1185">Reference proteome</keyword>